<accession>A0A0N1HT29</accession>
<gene>
    <name evidence="1" type="ORF">AB675_3519</name>
</gene>
<evidence type="ECO:0000313" key="2">
    <source>
        <dbReference type="Proteomes" id="UP000038010"/>
    </source>
</evidence>
<dbReference type="Proteomes" id="UP000038010">
    <property type="component" value="Unassembled WGS sequence"/>
</dbReference>
<dbReference type="AlphaFoldDB" id="A0A0N1HT29"/>
<comment type="caution">
    <text evidence="1">The sequence shown here is derived from an EMBL/GenBank/DDBJ whole genome shotgun (WGS) entry which is preliminary data.</text>
</comment>
<proteinExistence type="predicted"/>
<dbReference type="VEuPathDB" id="FungiDB:AB675_3519"/>
<dbReference type="EMBL" id="LFJN01000014">
    <property type="protein sequence ID" value="KPI39560.1"/>
    <property type="molecule type" value="Genomic_DNA"/>
</dbReference>
<evidence type="ECO:0000313" key="1">
    <source>
        <dbReference type="EMBL" id="KPI39560.1"/>
    </source>
</evidence>
<name>A0A0N1HT29_9EURO</name>
<dbReference type="GeneID" id="28735456"/>
<protein>
    <submittedName>
        <fullName evidence="1">Uncharacterized protein</fullName>
    </submittedName>
</protein>
<organism evidence="1 2">
    <name type="scientific">Cyphellophora attinorum</name>
    <dbReference type="NCBI Taxonomy" id="1664694"/>
    <lineage>
        <taxon>Eukaryota</taxon>
        <taxon>Fungi</taxon>
        <taxon>Dikarya</taxon>
        <taxon>Ascomycota</taxon>
        <taxon>Pezizomycotina</taxon>
        <taxon>Eurotiomycetes</taxon>
        <taxon>Chaetothyriomycetidae</taxon>
        <taxon>Chaetothyriales</taxon>
        <taxon>Cyphellophoraceae</taxon>
        <taxon>Cyphellophora</taxon>
    </lineage>
</organism>
<keyword evidence="2" id="KW-1185">Reference proteome</keyword>
<sequence length="113" mass="12953">MATQVYRSSDASVDIQADVVLDALEIEAMKKVMFEKARANGDGDAEELKRSYMVYKDGVDHRIEKLFWFQNGVKGFLERVKDVKEKDMSPEDKDLLARLGQILIAQADRERVE</sequence>
<reference evidence="1 2" key="1">
    <citation type="submission" date="2015-06" db="EMBL/GenBank/DDBJ databases">
        <title>Draft genome of the ant-associated black yeast Phialophora attae CBS 131958.</title>
        <authorList>
            <person name="Moreno L.F."/>
            <person name="Stielow B.J."/>
            <person name="de Hoog S."/>
            <person name="Vicente V.A."/>
            <person name="Weiss V.A."/>
            <person name="de Vries M."/>
            <person name="Cruz L.M."/>
            <person name="Souza E.M."/>
        </authorList>
    </citation>
    <scope>NUCLEOTIDE SEQUENCE [LARGE SCALE GENOMIC DNA]</scope>
    <source>
        <strain evidence="1 2">CBS 131958</strain>
    </source>
</reference>
<dbReference type="RefSeq" id="XP_017999523.1">
    <property type="nucleotide sequence ID" value="XM_018143576.1"/>
</dbReference>